<reference evidence="2" key="1">
    <citation type="journal article" date="2020" name="Nature">
        <title>Giant virus diversity and host interactions through global metagenomics.</title>
        <authorList>
            <person name="Schulz F."/>
            <person name="Roux S."/>
            <person name="Paez-Espino D."/>
            <person name="Jungbluth S."/>
            <person name="Walsh D.A."/>
            <person name="Denef V.J."/>
            <person name="McMahon K.D."/>
            <person name="Konstantinidis K.T."/>
            <person name="Eloe-Fadrosh E.A."/>
            <person name="Kyrpides N.C."/>
            <person name="Woyke T."/>
        </authorList>
    </citation>
    <scope>NUCLEOTIDE SEQUENCE</scope>
    <source>
        <strain evidence="2">GVMAG-S-ERX556022-25</strain>
    </source>
</reference>
<evidence type="ECO:0000256" key="1">
    <source>
        <dbReference type="SAM" id="MobiDB-lite"/>
    </source>
</evidence>
<feature type="region of interest" description="Disordered" evidence="1">
    <location>
        <begin position="1"/>
        <end position="25"/>
    </location>
</feature>
<organism evidence="2">
    <name type="scientific">viral metagenome</name>
    <dbReference type="NCBI Taxonomy" id="1070528"/>
    <lineage>
        <taxon>unclassified sequences</taxon>
        <taxon>metagenomes</taxon>
        <taxon>organismal metagenomes</taxon>
    </lineage>
</organism>
<protein>
    <submittedName>
        <fullName evidence="2">Uncharacterized protein</fullName>
    </submittedName>
</protein>
<evidence type="ECO:0000313" key="2">
    <source>
        <dbReference type="EMBL" id="QHS84724.1"/>
    </source>
</evidence>
<dbReference type="AlphaFoldDB" id="A0A6C0AY17"/>
<feature type="compositionally biased region" description="Basic and acidic residues" evidence="1">
    <location>
        <begin position="1"/>
        <end position="20"/>
    </location>
</feature>
<proteinExistence type="predicted"/>
<dbReference type="EMBL" id="MN738812">
    <property type="protein sequence ID" value="QHS84724.1"/>
    <property type="molecule type" value="Genomic_DNA"/>
</dbReference>
<accession>A0A6C0AY17</accession>
<sequence length="46" mass="5637">MKIVRKKNDNNVEHNVEHNVQHNIDNNKNMENMLILRLVKNKHYTR</sequence>
<name>A0A6C0AY17_9ZZZZ</name>